<dbReference type="SUPFAM" id="SSF48264">
    <property type="entry name" value="Cytochrome P450"/>
    <property type="match status" value="1"/>
</dbReference>
<dbReference type="InterPro" id="IPR017972">
    <property type="entry name" value="Cyt_P450_CS"/>
</dbReference>
<dbReference type="CDD" id="cd11065">
    <property type="entry name" value="CYP64-like"/>
    <property type="match status" value="1"/>
</dbReference>
<evidence type="ECO:0000313" key="16">
    <source>
        <dbReference type="Proteomes" id="UP000053257"/>
    </source>
</evidence>
<evidence type="ECO:0000256" key="12">
    <source>
        <dbReference type="ARBA" id="ARBA00023136"/>
    </source>
</evidence>
<keyword evidence="12" id="KW-0472">Membrane</keyword>
<evidence type="ECO:0000256" key="9">
    <source>
        <dbReference type="ARBA" id="ARBA00023002"/>
    </source>
</evidence>
<feature type="binding site" description="axial binding residue" evidence="13">
    <location>
        <position position="386"/>
    </location>
    <ligand>
        <name>heme</name>
        <dbReference type="ChEBI" id="CHEBI:30413"/>
    </ligand>
    <ligandPart>
        <name>Fe</name>
        <dbReference type="ChEBI" id="CHEBI:18248"/>
    </ligandPart>
</feature>
<gene>
    <name evidence="15" type="ORF">PHLGIDRAFT_26261</name>
</gene>
<dbReference type="PRINTS" id="PR00463">
    <property type="entry name" value="EP450I"/>
</dbReference>
<evidence type="ECO:0000256" key="2">
    <source>
        <dbReference type="ARBA" id="ARBA00004167"/>
    </source>
</evidence>
<keyword evidence="9 14" id="KW-0560">Oxidoreductase</keyword>
<evidence type="ECO:0000256" key="7">
    <source>
        <dbReference type="ARBA" id="ARBA00022723"/>
    </source>
</evidence>
<dbReference type="Proteomes" id="UP000053257">
    <property type="component" value="Unassembled WGS sequence"/>
</dbReference>
<dbReference type="PROSITE" id="PS00086">
    <property type="entry name" value="CYTOCHROME_P450"/>
    <property type="match status" value="1"/>
</dbReference>
<organism evidence="15 16">
    <name type="scientific">Phlebiopsis gigantea (strain 11061_1 CR5-6)</name>
    <name type="common">White-rot fungus</name>
    <name type="synonym">Peniophora gigantea</name>
    <dbReference type="NCBI Taxonomy" id="745531"/>
    <lineage>
        <taxon>Eukaryota</taxon>
        <taxon>Fungi</taxon>
        <taxon>Dikarya</taxon>
        <taxon>Basidiomycota</taxon>
        <taxon>Agaricomycotina</taxon>
        <taxon>Agaricomycetes</taxon>
        <taxon>Polyporales</taxon>
        <taxon>Phanerochaetaceae</taxon>
        <taxon>Phlebiopsis</taxon>
    </lineage>
</organism>
<sequence>MNISTIIVGAICIGAAFFILARQKSRNLPHPPGPQGYPLVGYLKTIPSPLWKTYLDWGRQYKSDIVRLNILGNNMIVTNTLKATLDLLDKRSAIHSDSVGFGWSTASAPYGQYWRESRKLFQKTFGPHAVGRYRPVETTATHKLLRNLLETPKDFRKHIRYLFGSLAIEVAYGLEVDTGEDSLIATAEAAMWAANQCMTPGAYLVDLIPILKYVPAWFPGAQFKREAREWKKTVDAMANVPYEAIKSTTALDTFFLAMTLYPEVQRKAQESIDRVCQGRLPEFSDLHSLTYVQALVKECLRCYTVAPYGMPHMVTTDDIYNGYYIPAGSTIIANIWAILHDTESYPEPERFDPDRFLRQRDGGGVELNPDVLDPSVAAFGFGRRICPGRHLAYESLWLSMASILAVFNIRKAVSSQGQPITPAVDFTETFISSPKDFQCVIRPRTSENEA</sequence>
<dbReference type="EMBL" id="KN840631">
    <property type="protein sequence ID" value="KIP03142.1"/>
    <property type="molecule type" value="Genomic_DNA"/>
</dbReference>
<protein>
    <recommendedName>
        <fullName evidence="17">Cytochrome P450</fullName>
    </recommendedName>
</protein>
<dbReference type="Pfam" id="PF00067">
    <property type="entry name" value="p450"/>
    <property type="match status" value="2"/>
</dbReference>
<evidence type="ECO:0000256" key="5">
    <source>
        <dbReference type="ARBA" id="ARBA00022617"/>
    </source>
</evidence>
<evidence type="ECO:0000256" key="13">
    <source>
        <dbReference type="PIRSR" id="PIRSR602401-1"/>
    </source>
</evidence>
<dbReference type="InterPro" id="IPR036396">
    <property type="entry name" value="Cyt_P450_sf"/>
</dbReference>
<dbReference type="InterPro" id="IPR050364">
    <property type="entry name" value="Cytochrome_P450_fung"/>
</dbReference>
<evidence type="ECO:0000256" key="3">
    <source>
        <dbReference type="ARBA" id="ARBA00005179"/>
    </source>
</evidence>
<dbReference type="STRING" id="745531.A0A0C3S1H8"/>
<dbReference type="GO" id="GO:0020037">
    <property type="term" value="F:heme binding"/>
    <property type="evidence" value="ECO:0007669"/>
    <property type="project" value="InterPro"/>
</dbReference>
<dbReference type="InterPro" id="IPR001128">
    <property type="entry name" value="Cyt_P450"/>
</dbReference>
<evidence type="ECO:0000256" key="11">
    <source>
        <dbReference type="ARBA" id="ARBA00023033"/>
    </source>
</evidence>
<dbReference type="PANTHER" id="PTHR46300:SF7">
    <property type="entry name" value="P450, PUTATIVE (EUROFUNG)-RELATED"/>
    <property type="match status" value="1"/>
</dbReference>
<keyword evidence="6" id="KW-0812">Transmembrane</keyword>
<dbReference type="HOGENOM" id="CLU_001570_2_3_1"/>
<keyword evidence="5 13" id="KW-0349">Heme</keyword>
<keyword evidence="7 13" id="KW-0479">Metal-binding</keyword>
<keyword evidence="10 13" id="KW-0408">Iron</keyword>
<comment type="subcellular location">
    <subcellularLocation>
        <location evidence="2">Membrane</location>
        <topology evidence="2">Single-pass membrane protein</topology>
    </subcellularLocation>
</comment>
<evidence type="ECO:0008006" key="17">
    <source>
        <dbReference type="Google" id="ProtNLM"/>
    </source>
</evidence>
<keyword evidence="11 14" id="KW-0503">Monooxygenase</keyword>
<comment type="pathway">
    <text evidence="3">Secondary metabolite biosynthesis.</text>
</comment>
<evidence type="ECO:0000256" key="10">
    <source>
        <dbReference type="ARBA" id="ARBA00023004"/>
    </source>
</evidence>
<dbReference type="PANTHER" id="PTHR46300">
    <property type="entry name" value="P450, PUTATIVE (EUROFUNG)-RELATED-RELATED"/>
    <property type="match status" value="1"/>
</dbReference>
<evidence type="ECO:0000256" key="8">
    <source>
        <dbReference type="ARBA" id="ARBA00022989"/>
    </source>
</evidence>
<keyword evidence="16" id="KW-1185">Reference proteome</keyword>
<dbReference type="GO" id="GO:0004497">
    <property type="term" value="F:monooxygenase activity"/>
    <property type="evidence" value="ECO:0007669"/>
    <property type="project" value="UniProtKB-KW"/>
</dbReference>
<dbReference type="InterPro" id="IPR002401">
    <property type="entry name" value="Cyt_P450_E_grp-I"/>
</dbReference>
<keyword evidence="8" id="KW-1133">Transmembrane helix</keyword>
<evidence type="ECO:0000256" key="6">
    <source>
        <dbReference type="ARBA" id="ARBA00022692"/>
    </source>
</evidence>
<evidence type="ECO:0000256" key="4">
    <source>
        <dbReference type="ARBA" id="ARBA00010617"/>
    </source>
</evidence>
<dbReference type="GO" id="GO:0016705">
    <property type="term" value="F:oxidoreductase activity, acting on paired donors, with incorporation or reduction of molecular oxygen"/>
    <property type="evidence" value="ECO:0007669"/>
    <property type="project" value="InterPro"/>
</dbReference>
<dbReference type="Gene3D" id="1.10.630.10">
    <property type="entry name" value="Cytochrome P450"/>
    <property type="match status" value="2"/>
</dbReference>
<dbReference type="AlphaFoldDB" id="A0A0C3S1H8"/>
<dbReference type="PRINTS" id="PR00385">
    <property type="entry name" value="P450"/>
</dbReference>
<evidence type="ECO:0000256" key="1">
    <source>
        <dbReference type="ARBA" id="ARBA00001971"/>
    </source>
</evidence>
<name>A0A0C3S1H8_PHLG1</name>
<accession>A0A0C3S1H8</accession>
<reference evidence="15 16" key="1">
    <citation type="journal article" date="2014" name="PLoS Genet.">
        <title>Analysis of the Phlebiopsis gigantea genome, transcriptome and secretome provides insight into its pioneer colonization strategies of wood.</title>
        <authorList>
            <person name="Hori C."/>
            <person name="Ishida T."/>
            <person name="Igarashi K."/>
            <person name="Samejima M."/>
            <person name="Suzuki H."/>
            <person name="Master E."/>
            <person name="Ferreira P."/>
            <person name="Ruiz-Duenas F.J."/>
            <person name="Held B."/>
            <person name="Canessa P."/>
            <person name="Larrondo L.F."/>
            <person name="Schmoll M."/>
            <person name="Druzhinina I.S."/>
            <person name="Kubicek C.P."/>
            <person name="Gaskell J.A."/>
            <person name="Kersten P."/>
            <person name="St John F."/>
            <person name="Glasner J."/>
            <person name="Sabat G."/>
            <person name="Splinter BonDurant S."/>
            <person name="Syed K."/>
            <person name="Yadav J."/>
            <person name="Mgbeahuruike A.C."/>
            <person name="Kovalchuk A."/>
            <person name="Asiegbu F.O."/>
            <person name="Lackner G."/>
            <person name="Hoffmeister D."/>
            <person name="Rencoret J."/>
            <person name="Gutierrez A."/>
            <person name="Sun H."/>
            <person name="Lindquist E."/>
            <person name="Barry K."/>
            <person name="Riley R."/>
            <person name="Grigoriev I.V."/>
            <person name="Henrissat B."/>
            <person name="Kues U."/>
            <person name="Berka R.M."/>
            <person name="Martinez A.T."/>
            <person name="Covert S.F."/>
            <person name="Blanchette R.A."/>
            <person name="Cullen D."/>
        </authorList>
    </citation>
    <scope>NUCLEOTIDE SEQUENCE [LARGE SCALE GENOMIC DNA]</scope>
    <source>
        <strain evidence="15 16">11061_1 CR5-6</strain>
    </source>
</reference>
<dbReference type="GO" id="GO:0016020">
    <property type="term" value="C:membrane"/>
    <property type="evidence" value="ECO:0007669"/>
    <property type="project" value="UniProtKB-SubCell"/>
</dbReference>
<evidence type="ECO:0000313" key="15">
    <source>
        <dbReference type="EMBL" id="KIP03142.1"/>
    </source>
</evidence>
<dbReference type="GO" id="GO:0005506">
    <property type="term" value="F:iron ion binding"/>
    <property type="evidence" value="ECO:0007669"/>
    <property type="project" value="InterPro"/>
</dbReference>
<evidence type="ECO:0000256" key="14">
    <source>
        <dbReference type="RuleBase" id="RU000461"/>
    </source>
</evidence>
<comment type="similarity">
    <text evidence="4 14">Belongs to the cytochrome P450 family.</text>
</comment>
<dbReference type="OrthoDB" id="2789670at2759"/>
<comment type="cofactor">
    <cofactor evidence="1 13">
        <name>heme</name>
        <dbReference type="ChEBI" id="CHEBI:30413"/>
    </cofactor>
</comment>
<proteinExistence type="inferred from homology"/>